<dbReference type="EMBL" id="JABMKV010000001">
    <property type="protein sequence ID" value="NQX30946.1"/>
    <property type="molecule type" value="Genomic_DNA"/>
</dbReference>
<dbReference type="InterPro" id="IPR008323">
    <property type="entry name" value="UCP033563"/>
</dbReference>
<gene>
    <name evidence="1" type="ORF">HQN85_04380</name>
</gene>
<keyword evidence="2" id="KW-1185">Reference proteome</keyword>
<evidence type="ECO:0000313" key="1">
    <source>
        <dbReference type="EMBL" id="NQX30946.1"/>
    </source>
</evidence>
<dbReference type="Pfam" id="PF06245">
    <property type="entry name" value="DUF1015"/>
    <property type="match status" value="1"/>
</dbReference>
<evidence type="ECO:0000313" key="2">
    <source>
        <dbReference type="Proteomes" id="UP000762110"/>
    </source>
</evidence>
<protein>
    <submittedName>
        <fullName evidence="1">DUF1015 domain-containing protein</fullName>
    </submittedName>
</protein>
<name>A0ABX2DA71_9SPHI</name>
<accession>A0ABX2DA71</accession>
<reference evidence="1 2" key="1">
    <citation type="submission" date="2020-05" db="EMBL/GenBank/DDBJ databases">
        <title>Description of Pedobacter foliorum sp. nov.</title>
        <authorList>
            <person name="Qi S."/>
            <person name="Carlier A."/>
            <person name="Cnockaert M."/>
            <person name="Vandamme P."/>
        </authorList>
    </citation>
    <scope>NUCLEOTIDE SEQUENCE [LARGE SCALE GENOMIC DNA]</scope>
    <source>
        <strain evidence="1 2">LMG 31300</strain>
    </source>
</reference>
<organism evidence="1 2">
    <name type="scientific">Pedobacter boryungensis</name>
    <dbReference type="NCBI Taxonomy" id="869962"/>
    <lineage>
        <taxon>Bacteria</taxon>
        <taxon>Pseudomonadati</taxon>
        <taxon>Bacteroidota</taxon>
        <taxon>Sphingobacteriia</taxon>
        <taxon>Sphingobacteriales</taxon>
        <taxon>Sphingobacteriaceae</taxon>
        <taxon>Pedobacter</taxon>
    </lineage>
</organism>
<dbReference type="Proteomes" id="UP000762110">
    <property type="component" value="Unassembled WGS sequence"/>
</dbReference>
<dbReference type="PIRSF" id="PIRSF033563">
    <property type="entry name" value="UCP033563"/>
    <property type="match status" value="1"/>
</dbReference>
<sequence length="411" mass="47187">MPRIKPFCALKPAPTLLNTVVTRPLENYGIGQAKLIASENPTSFLHLINPELDNPYLRGSRQELIYKKVAENLEGFIEKEILIAEENPCIYIYQIVHDGLVQTGIWTLTHINDYLEGNIKKHELTVEAREKSLAEYLQQTGLDANPVLITYHPNQIIQQLLEKYKALKADIDFTFVDGTQHRIWKIDRQQDLDKIVNAFAEMPEVYIADGHHRAASMAKMGLHKRTVFSEDNAQFNYFTTVYMDTEEVKVLAYHRLVRDLAGLTEEEFFQKISADFEVKKVDQFIKPTTLHHFAMYLKSGWYTLIAKQHTYTEDPVNILDVSILQNFVLGPILNVKDPRKDARIKFEGEKTPINILERQIANGINVVAFILAPIAIEQLIKVADANKVMPPKSTWVEPKFLVGLLTHYFNK</sequence>
<comment type="caution">
    <text evidence="1">The sequence shown here is derived from an EMBL/GenBank/DDBJ whole genome shotgun (WGS) entry which is preliminary data.</text>
</comment>
<dbReference type="RefSeq" id="WP_173269174.1">
    <property type="nucleotide sequence ID" value="NZ_JABMKV010000001.1"/>
</dbReference>
<dbReference type="PANTHER" id="PTHR36454">
    <property type="entry name" value="LMO2823 PROTEIN"/>
    <property type="match status" value="1"/>
</dbReference>
<dbReference type="PANTHER" id="PTHR36454:SF1">
    <property type="entry name" value="DUF1015 DOMAIN-CONTAINING PROTEIN"/>
    <property type="match status" value="1"/>
</dbReference>
<proteinExistence type="predicted"/>